<dbReference type="InterPro" id="IPR000073">
    <property type="entry name" value="AB_hydrolase_1"/>
</dbReference>
<dbReference type="SUPFAM" id="SSF53474">
    <property type="entry name" value="alpha/beta-Hydrolases"/>
    <property type="match status" value="1"/>
</dbReference>
<dbReference type="PANTHER" id="PTHR37946">
    <property type="entry name" value="SLL1969 PROTEIN"/>
    <property type="match status" value="1"/>
</dbReference>
<keyword evidence="2" id="KW-0378">Hydrolase</keyword>
<accession>A0A2S0VTR9</accession>
<evidence type="ECO:0000313" key="3">
    <source>
        <dbReference type="Proteomes" id="UP000244441"/>
    </source>
</evidence>
<organism evidence="2 3">
    <name type="scientific">Saccharobesus litoralis</name>
    <dbReference type="NCBI Taxonomy" id="2172099"/>
    <lineage>
        <taxon>Bacteria</taxon>
        <taxon>Pseudomonadati</taxon>
        <taxon>Pseudomonadota</taxon>
        <taxon>Gammaproteobacteria</taxon>
        <taxon>Alteromonadales</taxon>
        <taxon>Alteromonadaceae</taxon>
        <taxon>Saccharobesus</taxon>
    </lineage>
</organism>
<proteinExistence type="predicted"/>
<dbReference type="Proteomes" id="UP000244441">
    <property type="component" value="Chromosome"/>
</dbReference>
<dbReference type="OrthoDB" id="556502at2"/>
<dbReference type="RefSeq" id="WP_108603659.1">
    <property type="nucleotide sequence ID" value="NZ_CP026604.1"/>
</dbReference>
<gene>
    <name evidence="2" type="ORF">C2869_14710</name>
</gene>
<dbReference type="PANTHER" id="PTHR37946:SF1">
    <property type="entry name" value="SLL1969 PROTEIN"/>
    <property type="match status" value="1"/>
</dbReference>
<feature type="domain" description="AB hydrolase-1" evidence="1">
    <location>
        <begin position="8"/>
        <end position="134"/>
    </location>
</feature>
<dbReference type="GO" id="GO:0016787">
    <property type="term" value="F:hydrolase activity"/>
    <property type="evidence" value="ECO:0007669"/>
    <property type="project" value="UniProtKB-KW"/>
</dbReference>
<dbReference type="Pfam" id="PF00561">
    <property type="entry name" value="Abhydrolase_1"/>
    <property type="match status" value="1"/>
</dbReference>
<dbReference type="AlphaFoldDB" id="A0A2S0VTR9"/>
<evidence type="ECO:0000313" key="2">
    <source>
        <dbReference type="EMBL" id="AWB67614.1"/>
    </source>
</evidence>
<dbReference type="InterPro" id="IPR029058">
    <property type="entry name" value="AB_hydrolase_fold"/>
</dbReference>
<protein>
    <submittedName>
        <fullName evidence="2">Alpha/beta hydrolase</fullName>
    </submittedName>
</protein>
<reference evidence="2 3" key="1">
    <citation type="submission" date="2018-01" db="EMBL/GenBank/DDBJ databases">
        <title>Genome sequence of a Cantenovulum-like bacteria.</title>
        <authorList>
            <person name="Tan W.R."/>
            <person name="Lau N.-S."/>
            <person name="Go F."/>
            <person name="Amirul A.-A.A."/>
        </authorList>
    </citation>
    <scope>NUCLEOTIDE SEQUENCE [LARGE SCALE GENOMIC DNA]</scope>
    <source>
        <strain evidence="2 3">CCB-QB4</strain>
    </source>
</reference>
<sequence>MAQNNEQIVVLLHGLARSAMSLLPMELALRHAGFTVININYPSTDHSIDELTQRFVWPKLNALIQQKCALNFVCHSMGGILVRNLAHLHSECLINKVVMLSPPNKGSELVDLFADWRLFQMINGPAGSELGTTLASKPNSLGPVNFNLGVITGDLSLNPILEKLFNGPNDGKVSVERAKIEGMKDFLVVNASHTFIMNNLKVIENTIHFLQNGEFIDHTVD</sequence>
<name>A0A2S0VTR9_9ALTE</name>
<keyword evidence="3" id="KW-1185">Reference proteome</keyword>
<dbReference type="Gene3D" id="3.40.50.1820">
    <property type="entry name" value="alpha/beta hydrolase"/>
    <property type="match status" value="1"/>
</dbReference>
<dbReference type="KEGG" id="cate:C2869_14710"/>
<dbReference type="EMBL" id="CP026604">
    <property type="protein sequence ID" value="AWB67614.1"/>
    <property type="molecule type" value="Genomic_DNA"/>
</dbReference>
<evidence type="ECO:0000259" key="1">
    <source>
        <dbReference type="Pfam" id="PF00561"/>
    </source>
</evidence>